<keyword evidence="2 4" id="KW-0238">DNA-binding</keyword>
<reference evidence="7" key="1">
    <citation type="journal article" date="2019" name="Int. J. Syst. Evol. Microbiol.">
        <title>The Global Catalogue of Microorganisms (GCM) 10K type strain sequencing project: providing services to taxonomists for standard genome sequencing and annotation.</title>
        <authorList>
            <consortium name="The Broad Institute Genomics Platform"/>
            <consortium name="The Broad Institute Genome Sequencing Center for Infectious Disease"/>
            <person name="Wu L."/>
            <person name="Ma J."/>
        </authorList>
    </citation>
    <scope>NUCLEOTIDE SEQUENCE [LARGE SCALE GENOMIC DNA]</scope>
    <source>
        <strain evidence="7">JCM 18303</strain>
    </source>
</reference>
<evidence type="ECO:0000259" key="5">
    <source>
        <dbReference type="PROSITE" id="PS50977"/>
    </source>
</evidence>
<evidence type="ECO:0000256" key="3">
    <source>
        <dbReference type="ARBA" id="ARBA00023163"/>
    </source>
</evidence>
<dbReference type="PRINTS" id="PR00455">
    <property type="entry name" value="HTHTETR"/>
</dbReference>
<dbReference type="InterPro" id="IPR009057">
    <property type="entry name" value="Homeodomain-like_sf"/>
</dbReference>
<sequence length="192" mass="21097">MRGVASPIPRRFGVREPTTERLLDAAAAELRASGPAALTVRLVAARAGISPATAYKVFSSKEHLLASVLLRHLRDLPPIDTGDSRPIEQRLPEFLHGYAAVIAADPQMQATLRCVFLGDDPDTARVRELFSQHFDQQFEQVCRDKLTENARTTIRLAFAGAMVAAGAGLMPFTEIRQLLETIVRTVNPVARR</sequence>
<evidence type="ECO:0000313" key="7">
    <source>
        <dbReference type="Proteomes" id="UP001428817"/>
    </source>
</evidence>
<feature type="domain" description="HTH tetR-type" evidence="5">
    <location>
        <begin position="16"/>
        <end position="76"/>
    </location>
</feature>
<evidence type="ECO:0000313" key="6">
    <source>
        <dbReference type="EMBL" id="GAA5162159.1"/>
    </source>
</evidence>
<gene>
    <name evidence="6" type="ORF">GCM10023321_47330</name>
</gene>
<comment type="caution">
    <text evidence="6">The sequence shown here is derived from an EMBL/GenBank/DDBJ whole genome shotgun (WGS) entry which is preliminary data.</text>
</comment>
<evidence type="ECO:0000256" key="2">
    <source>
        <dbReference type="ARBA" id="ARBA00023125"/>
    </source>
</evidence>
<organism evidence="6 7">
    <name type="scientific">Pseudonocardia eucalypti</name>
    <dbReference type="NCBI Taxonomy" id="648755"/>
    <lineage>
        <taxon>Bacteria</taxon>
        <taxon>Bacillati</taxon>
        <taxon>Actinomycetota</taxon>
        <taxon>Actinomycetes</taxon>
        <taxon>Pseudonocardiales</taxon>
        <taxon>Pseudonocardiaceae</taxon>
        <taxon>Pseudonocardia</taxon>
    </lineage>
</organism>
<feature type="DNA-binding region" description="H-T-H motif" evidence="4">
    <location>
        <begin position="39"/>
        <end position="58"/>
    </location>
</feature>
<dbReference type="PANTHER" id="PTHR30055">
    <property type="entry name" value="HTH-TYPE TRANSCRIPTIONAL REGULATOR RUTR"/>
    <property type="match status" value="1"/>
</dbReference>
<dbReference type="PANTHER" id="PTHR30055:SF234">
    <property type="entry name" value="HTH-TYPE TRANSCRIPTIONAL REGULATOR BETI"/>
    <property type="match status" value="1"/>
</dbReference>
<dbReference type="EMBL" id="BAABJP010000026">
    <property type="protein sequence ID" value="GAA5162159.1"/>
    <property type="molecule type" value="Genomic_DNA"/>
</dbReference>
<proteinExistence type="predicted"/>
<dbReference type="PROSITE" id="PS50977">
    <property type="entry name" value="HTH_TETR_2"/>
    <property type="match status" value="1"/>
</dbReference>
<dbReference type="InterPro" id="IPR050109">
    <property type="entry name" value="HTH-type_TetR-like_transc_reg"/>
</dbReference>
<dbReference type="Pfam" id="PF00440">
    <property type="entry name" value="TetR_N"/>
    <property type="match status" value="1"/>
</dbReference>
<keyword evidence="3" id="KW-0804">Transcription</keyword>
<keyword evidence="1" id="KW-0805">Transcription regulation</keyword>
<dbReference type="Proteomes" id="UP001428817">
    <property type="component" value="Unassembled WGS sequence"/>
</dbReference>
<keyword evidence="7" id="KW-1185">Reference proteome</keyword>
<dbReference type="Gene3D" id="1.10.357.10">
    <property type="entry name" value="Tetracycline Repressor, domain 2"/>
    <property type="match status" value="1"/>
</dbReference>
<dbReference type="InterPro" id="IPR001647">
    <property type="entry name" value="HTH_TetR"/>
</dbReference>
<dbReference type="SUPFAM" id="SSF46689">
    <property type="entry name" value="Homeodomain-like"/>
    <property type="match status" value="1"/>
</dbReference>
<name>A0ABP9QHT6_9PSEU</name>
<evidence type="ECO:0000256" key="4">
    <source>
        <dbReference type="PROSITE-ProRule" id="PRU00335"/>
    </source>
</evidence>
<protein>
    <submittedName>
        <fullName evidence="6">TetR/AcrR family transcriptional regulator</fullName>
    </submittedName>
</protein>
<evidence type="ECO:0000256" key="1">
    <source>
        <dbReference type="ARBA" id="ARBA00023015"/>
    </source>
</evidence>
<accession>A0ABP9QHT6</accession>